<dbReference type="PANTHER" id="PTHR12231">
    <property type="entry name" value="CTX-RELATED TYPE I TRANSMEMBRANE PROTEIN"/>
    <property type="match status" value="1"/>
</dbReference>
<dbReference type="CDD" id="cd00096">
    <property type="entry name" value="Ig"/>
    <property type="match status" value="1"/>
</dbReference>
<accession>A0A8S1F0A5</accession>
<dbReference type="InterPro" id="IPR051170">
    <property type="entry name" value="Neural/epithelial_adhesion"/>
</dbReference>
<proteinExistence type="predicted"/>
<comment type="caution">
    <text evidence="8">The sequence shown here is derived from an EMBL/GenBank/DDBJ whole genome shotgun (WGS) entry which is preliminary data.</text>
</comment>
<keyword evidence="5" id="KW-0812">Transmembrane</keyword>
<evidence type="ECO:0000256" key="4">
    <source>
        <dbReference type="ARBA" id="ARBA00023319"/>
    </source>
</evidence>
<feature type="chain" id="PRO_5035931080" description="Ig-like domain-containing protein" evidence="6">
    <location>
        <begin position="21"/>
        <end position="322"/>
    </location>
</feature>
<evidence type="ECO:0000313" key="9">
    <source>
        <dbReference type="Proteomes" id="UP000494206"/>
    </source>
</evidence>
<organism evidence="8 9">
    <name type="scientific">Caenorhabditis bovis</name>
    <dbReference type="NCBI Taxonomy" id="2654633"/>
    <lineage>
        <taxon>Eukaryota</taxon>
        <taxon>Metazoa</taxon>
        <taxon>Ecdysozoa</taxon>
        <taxon>Nematoda</taxon>
        <taxon>Chromadorea</taxon>
        <taxon>Rhabditida</taxon>
        <taxon>Rhabditina</taxon>
        <taxon>Rhabditomorpha</taxon>
        <taxon>Rhabditoidea</taxon>
        <taxon>Rhabditidae</taxon>
        <taxon>Peloderinae</taxon>
        <taxon>Caenorhabditis</taxon>
    </lineage>
</organism>
<dbReference type="Proteomes" id="UP000494206">
    <property type="component" value="Unassembled WGS sequence"/>
</dbReference>
<dbReference type="InterPro" id="IPR036179">
    <property type="entry name" value="Ig-like_dom_sf"/>
</dbReference>
<dbReference type="InterPro" id="IPR003598">
    <property type="entry name" value="Ig_sub2"/>
</dbReference>
<dbReference type="AlphaFoldDB" id="A0A8S1F0A5"/>
<evidence type="ECO:0000256" key="2">
    <source>
        <dbReference type="ARBA" id="ARBA00022737"/>
    </source>
</evidence>
<dbReference type="EMBL" id="CADEPM010000004">
    <property type="protein sequence ID" value="CAB3403834.1"/>
    <property type="molecule type" value="Genomic_DNA"/>
</dbReference>
<dbReference type="OrthoDB" id="10010359at2759"/>
<evidence type="ECO:0000259" key="7">
    <source>
        <dbReference type="PROSITE" id="PS50835"/>
    </source>
</evidence>
<gene>
    <name evidence="8" type="ORF">CBOVIS_LOCUS6246</name>
</gene>
<evidence type="ECO:0000256" key="6">
    <source>
        <dbReference type="SAM" id="SignalP"/>
    </source>
</evidence>
<dbReference type="InterPro" id="IPR003599">
    <property type="entry name" value="Ig_sub"/>
</dbReference>
<keyword evidence="3" id="KW-1015">Disulfide bond</keyword>
<name>A0A8S1F0A5_9PELO</name>
<feature type="domain" description="Ig-like" evidence="7">
    <location>
        <begin position="27"/>
        <end position="129"/>
    </location>
</feature>
<protein>
    <recommendedName>
        <fullName evidence="7">Ig-like domain-containing protein</fullName>
    </recommendedName>
</protein>
<feature type="domain" description="Ig-like" evidence="7">
    <location>
        <begin position="150"/>
        <end position="223"/>
    </location>
</feature>
<dbReference type="PROSITE" id="PS50835">
    <property type="entry name" value="IG_LIKE"/>
    <property type="match status" value="2"/>
</dbReference>
<keyword evidence="4" id="KW-0393">Immunoglobulin domain</keyword>
<keyword evidence="5" id="KW-1133">Transmembrane helix</keyword>
<evidence type="ECO:0000256" key="5">
    <source>
        <dbReference type="SAM" id="Phobius"/>
    </source>
</evidence>
<dbReference type="Gene3D" id="2.60.40.10">
    <property type="entry name" value="Immunoglobulins"/>
    <property type="match status" value="2"/>
</dbReference>
<dbReference type="SUPFAM" id="SSF48726">
    <property type="entry name" value="Immunoglobulin"/>
    <property type="match status" value="1"/>
</dbReference>
<dbReference type="SMART" id="SM00408">
    <property type="entry name" value="IGc2"/>
    <property type="match status" value="2"/>
</dbReference>
<evidence type="ECO:0000256" key="3">
    <source>
        <dbReference type="ARBA" id="ARBA00023157"/>
    </source>
</evidence>
<keyword evidence="5" id="KW-0472">Membrane</keyword>
<reference evidence="8 9" key="1">
    <citation type="submission" date="2020-04" db="EMBL/GenBank/DDBJ databases">
        <authorList>
            <person name="Laetsch R D."/>
            <person name="Stevens L."/>
            <person name="Kumar S."/>
            <person name="Blaxter L. M."/>
        </authorList>
    </citation>
    <scope>NUCLEOTIDE SEQUENCE [LARGE SCALE GENOMIC DNA]</scope>
</reference>
<sequence>MRRLRRQLMLVVVIVQFSASIHHTTTPKKAPSERLVPLGSTTAFMCDVCITEPEKSASTWFKNAIPVANVSSHANAIYMDRNQSKGYEEKMPQVGFLTIFNVSKEDEGTYWCRRNHDMKFGEVYQLKIAYVDDISESSPIRLRPYTPYLGRPLIAECPMPNAFPPPKVSWSINSLPLSHISSDFSSFSNGTLIIHHFSYHHIGLVECHVSNFAGRTSAQVFIDPKEIVNTIESFKSGIIGTCSAAFRNSLFMFMMGCLLTSIAVLIYLSCTICILRPGRPRRIMRPSFWSRTDPRLAPGFRKAIVPLPDCFANARMLDSTPA</sequence>
<dbReference type="PANTHER" id="PTHR12231:SF253">
    <property type="entry name" value="DPR-INTERACTING PROTEIN ETA, ISOFORM B-RELATED"/>
    <property type="match status" value="1"/>
</dbReference>
<keyword evidence="9" id="KW-1185">Reference proteome</keyword>
<dbReference type="InterPro" id="IPR013783">
    <property type="entry name" value="Ig-like_fold"/>
</dbReference>
<keyword evidence="2" id="KW-0677">Repeat</keyword>
<dbReference type="Pfam" id="PF13927">
    <property type="entry name" value="Ig_3"/>
    <property type="match status" value="1"/>
</dbReference>
<evidence type="ECO:0000313" key="8">
    <source>
        <dbReference type="EMBL" id="CAB3403834.1"/>
    </source>
</evidence>
<keyword evidence="1 6" id="KW-0732">Signal</keyword>
<evidence type="ECO:0000256" key="1">
    <source>
        <dbReference type="ARBA" id="ARBA00022729"/>
    </source>
</evidence>
<feature type="signal peptide" evidence="6">
    <location>
        <begin position="1"/>
        <end position="20"/>
    </location>
</feature>
<dbReference type="SMART" id="SM00409">
    <property type="entry name" value="IG"/>
    <property type="match status" value="2"/>
</dbReference>
<feature type="transmembrane region" description="Helical" evidence="5">
    <location>
        <begin position="250"/>
        <end position="275"/>
    </location>
</feature>
<dbReference type="InterPro" id="IPR007110">
    <property type="entry name" value="Ig-like_dom"/>
</dbReference>